<reference key="2">
    <citation type="submission" date="2011-04" db="EMBL/GenBank/DDBJ databases">
        <title>Complete sequence of chromosome of Haliscomenobacter hydrossis DSM 1100.</title>
        <authorList>
            <consortium name="US DOE Joint Genome Institute (JGI-PGF)"/>
            <person name="Lucas S."/>
            <person name="Han J."/>
            <person name="Lapidus A."/>
            <person name="Bruce D."/>
            <person name="Goodwin L."/>
            <person name="Pitluck S."/>
            <person name="Peters L."/>
            <person name="Kyrpides N."/>
            <person name="Mavromatis K."/>
            <person name="Ivanova N."/>
            <person name="Ovchinnikova G."/>
            <person name="Pagani I."/>
            <person name="Daligault H."/>
            <person name="Detter J.C."/>
            <person name="Han C."/>
            <person name="Land M."/>
            <person name="Hauser L."/>
            <person name="Markowitz V."/>
            <person name="Cheng J.-F."/>
            <person name="Hugenholtz P."/>
            <person name="Woyke T."/>
            <person name="Wu D."/>
            <person name="Verbarg S."/>
            <person name="Frueling A."/>
            <person name="Brambilla E."/>
            <person name="Klenk H.-P."/>
            <person name="Eisen J.A."/>
        </authorList>
    </citation>
    <scope>NUCLEOTIDE SEQUENCE</scope>
    <source>
        <strain>DSM 1100</strain>
    </source>
</reference>
<reference evidence="3 4" key="1">
    <citation type="journal article" date="2011" name="Stand. Genomic Sci.">
        <title>Complete genome sequence of Haliscomenobacter hydrossis type strain (O).</title>
        <authorList>
            <consortium name="US DOE Joint Genome Institute (JGI-PGF)"/>
            <person name="Daligault H."/>
            <person name="Lapidus A."/>
            <person name="Zeytun A."/>
            <person name="Nolan M."/>
            <person name="Lucas S."/>
            <person name="Del Rio T.G."/>
            <person name="Tice H."/>
            <person name="Cheng J.F."/>
            <person name="Tapia R."/>
            <person name="Han C."/>
            <person name="Goodwin L."/>
            <person name="Pitluck S."/>
            <person name="Liolios K."/>
            <person name="Pagani I."/>
            <person name="Ivanova N."/>
            <person name="Huntemann M."/>
            <person name="Mavromatis K."/>
            <person name="Mikhailova N."/>
            <person name="Pati A."/>
            <person name="Chen A."/>
            <person name="Palaniappan K."/>
            <person name="Land M."/>
            <person name="Hauser L."/>
            <person name="Brambilla E.M."/>
            <person name="Rohde M."/>
            <person name="Verbarg S."/>
            <person name="Goker M."/>
            <person name="Bristow J."/>
            <person name="Eisen J.A."/>
            <person name="Markowitz V."/>
            <person name="Hugenholtz P."/>
            <person name="Kyrpides N.C."/>
            <person name="Klenk H.P."/>
            <person name="Woyke T."/>
        </authorList>
    </citation>
    <scope>NUCLEOTIDE SEQUENCE [LARGE SCALE GENOMIC DNA]</scope>
    <source>
        <strain evidence="4">ATCC 27775 / DSM 1100 / LMG 10767 / O</strain>
    </source>
</reference>
<dbReference type="EMBL" id="CP002691">
    <property type="protein sequence ID" value="AEE49593.1"/>
    <property type="molecule type" value="Genomic_DNA"/>
</dbReference>
<feature type="chain" id="PRO_5003312405" evidence="2">
    <location>
        <begin position="20"/>
        <end position="229"/>
    </location>
</feature>
<evidence type="ECO:0000256" key="2">
    <source>
        <dbReference type="SAM" id="SignalP"/>
    </source>
</evidence>
<dbReference type="InterPro" id="IPR004564">
    <property type="entry name" value="OM_lipoprot_carrier_LolA-like"/>
</dbReference>
<protein>
    <submittedName>
        <fullName evidence="3">Outer membrane lipoprotein carrier protein LolA</fullName>
    </submittedName>
</protein>
<dbReference type="OrthoDB" id="1491557at2"/>
<dbReference type="eggNOG" id="COG2834">
    <property type="taxonomic scope" value="Bacteria"/>
</dbReference>
<evidence type="ECO:0000313" key="3">
    <source>
        <dbReference type="EMBL" id="AEE49593.1"/>
    </source>
</evidence>
<dbReference type="Pfam" id="PF03548">
    <property type="entry name" value="LolA"/>
    <property type="match status" value="1"/>
</dbReference>
<organism evidence="3 4">
    <name type="scientific">Haliscomenobacter hydrossis (strain ATCC 27775 / DSM 1100 / LMG 10767 / O)</name>
    <dbReference type="NCBI Taxonomy" id="760192"/>
    <lineage>
        <taxon>Bacteria</taxon>
        <taxon>Pseudomonadati</taxon>
        <taxon>Bacteroidota</taxon>
        <taxon>Saprospiria</taxon>
        <taxon>Saprospirales</taxon>
        <taxon>Haliscomenobacteraceae</taxon>
        <taxon>Haliscomenobacter</taxon>
    </lineage>
</organism>
<dbReference type="PANTHER" id="PTHR35869:SF1">
    <property type="entry name" value="OUTER-MEMBRANE LIPOPROTEIN CARRIER PROTEIN"/>
    <property type="match status" value="1"/>
</dbReference>
<dbReference type="Proteomes" id="UP000008461">
    <property type="component" value="Chromosome"/>
</dbReference>
<dbReference type="AlphaFoldDB" id="F4L1T4"/>
<evidence type="ECO:0000256" key="1">
    <source>
        <dbReference type="ARBA" id="ARBA00022729"/>
    </source>
</evidence>
<keyword evidence="4" id="KW-1185">Reference proteome</keyword>
<dbReference type="RefSeq" id="WP_013764147.1">
    <property type="nucleotide sequence ID" value="NC_015510.1"/>
</dbReference>
<keyword evidence="1 2" id="KW-0732">Signal</keyword>
<accession>F4L1T4</accession>
<evidence type="ECO:0000313" key="4">
    <source>
        <dbReference type="Proteomes" id="UP000008461"/>
    </source>
</evidence>
<feature type="signal peptide" evidence="2">
    <location>
        <begin position="1"/>
        <end position="19"/>
    </location>
</feature>
<dbReference type="Gene3D" id="2.50.20.10">
    <property type="entry name" value="Lipoprotein localisation LolA/LolB/LppX"/>
    <property type="match status" value="1"/>
</dbReference>
<name>F4L1T4_HALH1</name>
<proteinExistence type="predicted"/>
<dbReference type="InterPro" id="IPR029046">
    <property type="entry name" value="LolA/LolB/LppX"/>
</dbReference>
<dbReference type="KEGG" id="hhy:Halhy_1704"/>
<dbReference type="PANTHER" id="PTHR35869">
    <property type="entry name" value="OUTER-MEMBRANE LIPOPROTEIN CARRIER PROTEIN"/>
    <property type="match status" value="1"/>
</dbReference>
<dbReference type="CDD" id="cd16325">
    <property type="entry name" value="LolA"/>
    <property type="match status" value="1"/>
</dbReference>
<sequence>MRKLLLFSLFALTVCVLPAQTKTKVTTPPKETSDPATKLVLDKMKAKYEGYKTLEADFSLTLEMPQQPKEVQKGKLLQKGAKYRVDFNQQTVISDGKSVWVVLPKNKEVQVNNVPGPNDDDGILSPQALFRIYLRKDFIYAITNEFAQGKRVVQEIEFKPTDKYSEYSKLRLTLDKKTQDFIELKVFSKDGSRYTLVMNTITPNKALTDASFVFNKASYPGYHVEDLRE</sequence>
<dbReference type="SUPFAM" id="SSF89392">
    <property type="entry name" value="Prokaryotic lipoproteins and lipoprotein localization factors"/>
    <property type="match status" value="1"/>
</dbReference>
<gene>
    <name evidence="3" type="ordered locus">Halhy_1704</name>
</gene>
<dbReference type="STRING" id="760192.Halhy_1704"/>
<dbReference type="HOGENOM" id="CLU_105362_0_0_10"/>
<keyword evidence="3" id="KW-0449">Lipoprotein</keyword>